<dbReference type="GO" id="GO:0046820">
    <property type="term" value="F:4-amino-4-deoxychorismate synthase activity"/>
    <property type="evidence" value="ECO:0007669"/>
    <property type="project" value="UniProtKB-EC"/>
</dbReference>
<comment type="similarity">
    <text evidence="3">In the C-terminal section; belongs to the anthranilate synthase component I family.</text>
</comment>
<dbReference type="Gene3D" id="3.30.40.100">
    <property type="match status" value="1"/>
</dbReference>
<accession>A0A6V7PAL6</accession>
<evidence type="ECO:0000259" key="15">
    <source>
        <dbReference type="PROSITE" id="PS50016"/>
    </source>
</evidence>
<dbReference type="FunFam" id="3.30.40.100:FF:000005">
    <property type="entry name" value="uncharacterized protein LOC106759733 isoform X4"/>
    <property type="match status" value="1"/>
</dbReference>
<dbReference type="Pfam" id="PF00628">
    <property type="entry name" value="PHD"/>
    <property type="match status" value="1"/>
</dbReference>
<evidence type="ECO:0000256" key="5">
    <source>
        <dbReference type="ARBA" id="ARBA00022679"/>
    </source>
</evidence>
<dbReference type="InterPro" id="IPR029062">
    <property type="entry name" value="Class_I_gatase-like"/>
</dbReference>
<protein>
    <recommendedName>
        <fullName evidence="4">aminodeoxychorismate synthase</fullName>
        <ecNumber evidence="4">2.6.1.85</ecNumber>
    </recommendedName>
    <alternativeName>
        <fullName evidence="11">Para-aminobenzoate synthase</fullName>
    </alternativeName>
    <alternativeName>
        <fullName evidence="12">p-aminobenzoic acid synthase</fullName>
    </alternativeName>
</protein>
<dbReference type="PANTHER" id="PTHR11236:SF18">
    <property type="entry name" value="AMINODEOXYCHORISMATE SYNTHASE"/>
    <property type="match status" value="1"/>
</dbReference>
<dbReference type="InterPro" id="IPR006805">
    <property type="entry name" value="Anth_synth_I_N"/>
</dbReference>
<feature type="domain" description="CW-type" evidence="16">
    <location>
        <begin position="1274"/>
        <end position="1337"/>
    </location>
</feature>
<keyword evidence="6" id="KW-0479">Metal-binding</keyword>
<dbReference type="Gene3D" id="3.30.40.10">
    <property type="entry name" value="Zinc/RING finger domain, C3HC4 (zinc finger)"/>
    <property type="match status" value="1"/>
</dbReference>
<dbReference type="Pfam" id="PF00117">
    <property type="entry name" value="GATase"/>
    <property type="match status" value="1"/>
</dbReference>
<evidence type="ECO:0000256" key="10">
    <source>
        <dbReference type="ARBA" id="ARBA00022962"/>
    </source>
</evidence>
<dbReference type="GO" id="GO:0008270">
    <property type="term" value="F:zinc ion binding"/>
    <property type="evidence" value="ECO:0007669"/>
    <property type="project" value="UniProtKB-KW"/>
</dbReference>
<dbReference type="CDD" id="cd01743">
    <property type="entry name" value="GATase1_Anthranilate_Synthase"/>
    <property type="match status" value="1"/>
</dbReference>
<feature type="region of interest" description="Disordered" evidence="14">
    <location>
        <begin position="25"/>
        <end position="74"/>
    </location>
</feature>
<evidence type="ECO:0000256" key="2">
    <source>
        <dbReference type="ARBA" id="ARBA00005009"/>
    </source>
</evidence>
<dbReference type="InterPro" id="IPR011011">
    <property type="entry name" value="Znf_FYVE_PHD"/>
</dbReference>
<dbReference type="InterPro" id="IPR019999">
    <property type="entry name" value="Anth_synth_I-like"/>
</dbReference>
<dbReference type="GO" id="GO:0046656">
    <property type="term" value="P:folic acid biosynthetic process"/>
    <property type="evidence" value="ECO:0007669"/>
    <property type="project" value="UniProtKB-KW"/>
</dbReference>
<keyword evidence="8" id="KW-0862">Zinc</keyword>
<dbReference type="PRINTS" id="PR00097">
    <property type="entry name" value="ANTSNTHASEII"/>
</dbReference>
<dbReference type="InterPro" id="IPR019786">
    <property type="entry name" value="Zinc_finger_PHD-type_CS"/>
</dbReference>
<dbReference type="GO" id="GO:0046654">
    <property type="term" value="P:tetrahydrofolate biosynthetic process"/>
    <property type="evidence" value="ECO:0007669"/>
    <property type="project" value="UniProtKB-UniPathway"/>
</dbReference>
<evidence type="ECO:0000256" key="6">
    <source>
        <dbReference type="ARBA" id="ARBA00022723"/>
    </source>
</evidence>
<dbReference type="EMBL" id="LR862146">
    <property type="protein sequence ID" value="CAD1827626.1"/>
    <property type="molecule type" value="Genomic_DNA"/>
</dbReference>
<dbReference type="InterPro" id="IPR017926">
    <property type="entry name" value="GATASE"/>
</dbReference>
<evidence type="ECO:0000256" key="12">
    <source>
        <dbReference type="ARBA" id="ARBA00031904"/>
    </source>
</evidence>
<evidence type="ECO:0000259" key="16">
    <source>
        <dbReference type="PROSITE" id="PS51050"/>
    </source>
</evidence>
<dbReference type="SMART" id="SM00249">
    <property type="entry name" value="PHD"/>
    <property type="match status" value="1"/>
</dbReference>
<sequence length="1372" mass="153160">MCASLGIRSPRSCLLRPSASAAAAAAAPRLPPPRSLRIPGARRGGALRPPPLMARRRRRGRAREEVKGEGTSSHITWTGSPACPADIGICLQILRECGDIPILGVCLGHQALGFIHGAQVVHALEPVHGRLSEIEHTGCELFSHIPSGRNSGFKVVRYHSLVIDAESLPNDLIPIAWTTSLRTLSFLESDRPAAMNGSLWGRPHELCTIDLWVGHMNSAQLTFWIILMQGVLTILMTYTAKKSLWVSCILRDLIMAYSIATCHGRQIFKNFKKKTIEFGLRTSSRHERKVHNIGKLPIFLMFFKFVDCHSIDTGRAGKPLEWHVLQHRTHCHSERSAQTMYEAIFICGHSGHGHIPSVGMRLPCWHGNPCDCLSKSDFSVIMQGSHACQSSGFAYNELLQFKEKNKDHLDMLATSPLRSSTKHLQLQWKKIDNLVSRVGGSANIFYELFGYCNSEETFWLDSSSTDQNRARFSFMGGKGGPLWKQLTFRLSDQSKATSKFGGYLSIQDVHGSVSTRFLKNGFLDFLNEELQSFQYDTKDYEGLPFDFCGGFVGFLGYGLKVECGASSNKYKSTTPDACFFFADNLVAIDHDNGDVYILSIHDIHSDRSNDKSWLIEAERRLLRLSTIGSTRINLKEQRLSSSSVPNKGSFVVEKSKNQYIKDVKKCLKLIRDGESYELCLTTQMRKRVGNINALKLYFNLREQNPAPYAAWLNFAGENLCICCSSPERFLRLDKSGTLEAKPIKGTIARGRTPEEDEQLRLQLQYRQVFCTPGSVRVPRLMEIESYATVHTMRRGAGGAIVALSKPEDEFAEMMLKAKAPTKVVELCNREVDIHSGSCKEGIRAIKGSNKFFPPPEPSPEPSRRIPKNPTPLSLNLRSSPPPSPFDSSPQQFSSKVTRLDICSGDMLIESTLPDSLSTTLSITKQENMDSSYDWPHFTKTWQLCSSCEECPSESCRECLDHRTEENQLLKCKVLELSTCSDISSPLPKRDGFVYKRRKLQYNGVALLSEENTDGFSKESGAYYSRITSKDQNSAVKANNDKDGCSAVEGKCGKNERYLSPKDNTNVSSCNNGVKDTGECSSSGNAIANLVLDELISERELCISVLKNHGLLGGVCERKELASLEFLGSDDPNSFLKCKTCGHSENPLKMLICDLCEEAFHVTCCSPRVKKLRNVEWYCQPCSRSKETVSSCITGTTSEEEKNVSYGDLGPLLAMLRDSRPHISRVRIGKAFQVEVPAWSGPIADDSNSVLEFSLLDSPECASLDCWNNYKPQKTTSIGNWIQCRDVLYTSDSNEGTICGKWRRAPLFVVQTDEWDCSCALPWDPFHADCAVPQEVETEVVLKHLKYIEMLRPRLANTKQNSQARSNSSEQKP</sequence>
<dbReference type="PROSITE" id="PS51050">
    <property type="entry name" value="ZF_CW"/>
    <property type="match status" value="1"/>
</dbReference>
<evidence type="ECO:0000256" key="1">
    <source>
        <dbReference type="ARBA" id="ARBA00001000"/>
    </source>
</evidence>
<evidence type="ECO:0000256" key="14">
    <source>
        <dbReference type="SAM" id="MobiDB-lite"/>
    </source>
</evidence>
<keyword evidence="7 13" id="KW-0863">Zinc-finger</keyword>
<dbReference type="EC" id="2.6.1.85" evidence="4"/>
<evidence type="ECO:0000256" key="3">
    <source>
        <dbReference type="ARBA" id="ARBA00005970"/>
    </source>
</evidence>
<proteinExistence type="inferred from homology"/>
<keyword evidence="10" id="KW-0315">Glutamine amidotransferase</keyword>
<dbReference type="UniPathway" id="UPA00077">
    <property type="reaction ID" value="UER00149"/>
</dbReference>
<organism evidence="17">
    <name type="scientific">Ananas comosus var. bracteatus</name>
    <name type="common">red pineapple</name>
    <dbReference type="NCBI Taxonomy" id="296719"/>
    <lineage>
        <taxon>Eukaryota</taxon>
        <taxon>Viridiplantae</taxon>
        <taxon>Streptophyta</taxon>
        <taxon>Embryophyta</taxon>
        <taxon>Tracheophyta</taxon>
        <taxon>Spermatophyta</taxon>
        <taxon>Magnoliopsida</taxon>
        <taxon>Liliopsida</taxon>
        <taxon>Poales</taxon>
        <taxon>Bromeliaceae</taxon>
        <taxon>Bromelioideae</taxon>
        <taxon>Ananas</taxon>
    </lineage>
</organism>
<dbReference type="Gene3D" id="3.40.50.880">
    <property type="match status" value="1"/>
</dbReference>
<dbReference type="InterPro" id="IPR006221">
    <property type="entry name" value="TrpG/PapA_dom"/>
</dbReference>
<dbReference type="GO" id="GO:0000162">
    <property type="term" value="P:L-tryptophan biosynthetic process"/>
    <property type="evidence" value="ECO:0007669"/>
    <property type="project" value="TreeGrafter"/>
</dbReference>
<keyword evidence="9" id="KW-0289">Folate biosynthesis</keyword>
<evidence type="ECO:0000256" key="11">
    <source>
        <dbReference type="ARBA" id="ARBA00031329"/>
    </source>
</evidence>
<comment type="catalytic activity">
    <reaction evidence="1">
        <text>chorismate + L-glutamine = 4-amino-4-deoxychorismate + L-glutamate</text>
        <dbReference type="Rhea" id="RHEA:11672"/>
        <dbReference type="ChEBI" id="CHEBI:29748"/>
        <dbReference type="ChEBI" id="CHEBI:29985"/>
        <dbReference type="ChEBI" id="CHEBI:58359"/>
        <dbReference type="ChEBI" id="CHEBI:58406"/>
        <dbReference type="EC" id="2.6.1.85"/>
    </reaction>
</comment>
<dbReference type="GO" id="GO:0005737">
    <property type="term" value="C:cytoplasm"/>
    <property type="evidence" value="ECO:0007669"/>
    <property type="project" value="TreeGrafter"/>
</dbReference>
<dbReference type="InterPro" id="IPR019787">
    <property type="entry name" value="Znf_PHD-finger"/>
</dbReference>
<dbReference type="PROSITE" id="PS01359">
    <property type="entry name" value="ZF_PHD_1"/>
    <property type="match status" value="1"/>
</dbReference>
<dbReference type="Pfam" id="PF04715">
    <property type="entry name" value="Anth_synt_I_N"/>
    <property type="match status" value="1"/>
</dbReference>
<dbReference type="InterPro" id="IPR015890">
    <property type="entry name" value="Chorismate_C"/>
</dbReference>
<dbReference type="PROSITE" id="PS50016">
    <property type="entry name" value="ZF_PHD_2"/>
    <property type="match status" value="1"/>
</dbReference>
<feature type="domain" description="PHD-type" evidence="15">
    <location>
        <begin position="1134"/>
        <end position="1184"/>
    </location>
</feature>
<keyword evidence="5" id="KW-0808">Transferase</keyword>
<dbReference type="InterPro" id="IPR011124">
    <property type="entry name" value="Znf_CW"/>
</dbReference>
<evidence type="ECO:0000256" key="7">
    <source>
        <dbReference type="ARBA" id="ARBA00022771"/>
    </source>
</evidence>
<comment type="pathway">
    <text evidence="2">Cofactor biosynthesis; tetrahydrofolate biosynthesis; 4-aminobenzoate from chorismate: step 1/2.</text>
</comment>
<dbReference type="InterPro" id="IPR001965">
    <property type="entry name" value="Znf_PHD"/>
</dbReference>
<dbReference type="Pfam" id="PF00425">
    <property type="entry name" value="Chorismate_bind"/>
    <property type="match status" value="1"/>
</dbReference>
<evidence type="ECO:0000313" key="17">
    <source>
        <dbReference type="EMBL" id="CAD1827626.1"/>
    </source>
</evidence>
<dbReference type="GO" id="GO:0008153">
    <property type="term" value="P:4-aminobenzoate biosynthetic process"/>
    <property type="evidence" value="ECO:0007669"/>
    <property type="project" value="TreeGrafter"/>
</dbReference>
<evidence type="ECO:0000256" key="8">
    <source>
        <dbReference type="ARBA" id="ARBA00022833"/>
    </source>
</evidence>
<reference evidence="17" key="1">
    <citation type="submission" date="2020-07" db="EMBL/GenBank/DDBJ databases">
        <authorList>
            <person name="Lin J."/>
        </authorList>
    </citation>
    <scope>NUCLEOTIDE SEQUENCE</scope>
</reference>
<dbReference type="InterPro" id="IPR013083">
    <property type="entry name" value="Znf_RING/FYVE/PHD"/>
</dbReference>
<dbReference type="SUPFAM" id="SSF56322">
    <property type="entry name" value="ADC synthase"/>
    <property type="match status" value="1"/>
</dbReference>
<name>A0A6V7PAL6_ANACO</name>
<feature type="region of interest" description="Disordered" evidence="14">
    <location>
        <begin position="846"/>
        <end position="892"/>
    </location>
</feature>
<dbReference type="SUPFAM" id="SSF57903">
    <property type="entry name" value="FYVE/PHD zinc finger"/>
    <property type="match status" value="1"/>
</dbReference>
<gene>
    <name evidence="17" type="ORF">CB5_LOCUS10837</name>
</gene>
<dbReference type="SUPFAM" id="SSF52317">
    <property type="entry name" value="Class I glutamine amidotransferase-like"/>
    <property type="match status" value="1"/>
</dbReference>
<evidence type="ECO:0000256" key="4">
    <source>
        <dbReference type="ARBA" id="ARBA00013139"/>
    </source>
</evidence>
<evidence type="ECO:0000256" key="13">
    <source>
        <dbReference type="PROSITE-ProRule" id="PRU00146"/>
    </source>
</evidence>
<dbReference type="PANTHER" id="PTHR11236">
    <property type="entry name" value="AMINOBENZOATE/ANTHRANILATE SYNTHASE"/>
    <property type="match status" value="1"/>
</dbReference>
<evidence type="ECO:0000256" key="9">
    <source>
        <dbReference type="ARBA" id="ARBA00022909"/>
    </source>
</evidence>
<dbReference type="Gene3D" id="3.60.120.10">
    <property type="entry name" value="Anthranilate synthase"/>
    <property type="match status" value="2"/>
</dbReference>
<dbReference type="InterPro" id="IPR005801">
    <property type="entry name" value="ADC_synthase"/>
</dbReference>